<comment type="caution">
    <text evidence="2">The sequence shown here is derived from an EMBL/GenBank/DDBJ whole genome shotgun (WGS) entry which is preliminary data.</text>
</comment>
<dbReference type="EMBL" id="QNUH01000050">
    <property type="protein sequence ID" value="REC71168.1"/>
    <property type="molecule type" value="Genomic_DNA"/>
</dbReference>
<keyword evidence="3" id="KW-1185">Reference proteome</keyword>
<dbReference type="Proteomes" id="UP000257030">
    <property type="component" value="Unassembled WGS sequence"/>
</dbReference>
<evidence type="ECO:0000313" key="3">
    <source>
        <dbReference type="Proteomes" id="UP000257030"/>
    </source>
</evidence>
<organism evidence="2 3">
    <name type="scientific">Chryseobacterium elymi</name>
    <dbReference type="NCBI Taxonomy" id="395936"/>
    <lineage>
        <taxon>Bacteria</taxon>
        <taxon>Pseudomonadati</taxon>
        <taxon>Bacteroidota</taxon>
        <taxon>Flavobacteriia</taxon>
        <taxon>Flavobacteriales</taxon>
        <taxon>Weeksellaceae</taxon>
        <taxon>Chryseobacterium group</taxon>
        <taxon>Chryseobacterium</taxon>
    </lineage>
</organism>
<accession>A0A3D9CZU3</accession>
<dbReference type="AlphaFoldDB" id="A0A3D9CZU3"/>
<feature type="signal peptide" evidence="1">
    <location>
        <begin position="1"/>
        <end position="17"/>
    </location>
</feature>
<sequence>MKILQLILFLLITGIHAQNKDASNFFESHSIYWKVNNALSFIEKSNTILINEYEKSVIYALVTPMHENAFVVSLKNKLPILDKKQLKCFKINDNRFVVFVDRSEENFGETESYKKNFELKTKEVVSCDGLFKKLKENKLPKIPENVFAYAVFEGNFVYLEDLATFDALQYLEIEYDLNRSN</sequence>
<dbReference type="OrthoDB" id="1252651at2"/>
<gene>
    <name evidence="2" type="ORF">DRF60_20690</name>
</gene>
<evidence type="ECO:0000256" key="1">
    <source>
        <dbReference type="SAM" id="SignalP"/>
    </source>
</evidence>
<proteinExistence type="predicted"/>
<reference evidence="2 3" key="1">
    <citation type="journal article" date="2010" name="Syst. Appl. Microbiol.">
        <title>Four new species of Chryseobacterium from the rhizosphere of coastal sand dune plants, Chryseobacterium elymi sp. nov., Chryseobacterium hagamense sp. nov., Chryseobacterium lathyri sp. nov. and Chryseobacterium rhizosphaerae sp. nov.</title>
        <authorList>
            <person name="Cho S.H."/>
            <person name="Lee K.S."/>
            <person name="Shin D.S."/>
            <person name="Han J.H."/>
            <person name="Park K.S."/>
            <person name="Lee C.H."/>
            <person name="Park K.H."/>
            <person name="Kim S.B."/>
        </authorList>
    </citation>
    <scope>NUCLEOTIDE SEQUENCE [LARGE SCALE GENOMIC DNA]</scope>
    <source>
        <strain evidence="2 3">KCTC 22547</strain>
    </source>
</reference>
<evidence type="ECO:0000313" key="2">
    <source>
        <dbReference type="EMBL" id="REC71168.1"/>
    </source>
</evidence>
<feature type="chain" id="PRO_5017568405" evidence="1">
    <location>
        <begin position="18"/>
        <end position="181"/>
    </location>
</feature>
<name>A0A3D9CZU3_9FLAO</name>
<dbReference type="RefSeq" id="WP_116015250.1">
    <property type="nucleotide sequence ID" value="NZ_QNUH01000050.1"/>
</dbReference>
<keyword evidence="1" id="KW-0732">Signal</keyword>
<protein>
    <submittedName>
        <fullName evidence="2">Uncharacterized protein</fullName>
    </submittedName>
</protein>